<dbReference type="InterPro" id="IPR027414">
    <property type="entry name" value="GH95_N_dom"/>
</dbReference>
<dbReference type="PIRSF" id="PIRSF007663">
    <property type="entry name" value="UCP007663"/>
    <property type="match status" value="1"/>
</dbReference>
<dbReference type="Gene3D" id="2.60.40.1180">
    <property type="entry name" value="Golgi alpha-mannosidase II"/>
    <property type="match status" value="1"/>
</dbReference>
<protein>
    <submittedName>
        <fullName evidence="5">Glycoside hydrolase family 95 protein</fullName>
    </submittedName>
</protein>
<name>A0A6L3K2Y0_9BACE</name>
<feature type="domain" description="Alpha fucosidase A-like C-terminal" evidence="3">
    <location>
        <begin position="687"/>
        <end position="748"/>
    </location>
</feature>
<dbReference type="InterPro" id="IPR016518">
    <property type="entry name" value="Alpha-L-fucosidase"/>
</dbReference>
<dbReference type="InterPro" id="IPR049053">
    <property type="entry name" value="AFCA-like_C"/>
</dbReference>
<dbReference type="SUPFAM" id="SSF48208">
    <property type="entry name" value="Six-hairpin glycosidases"/>
    <property type="match status" value="1"/>
</dbReference>
<feature type="domain" description="Glycosyl hydrolase family 95 catalytic" evidence="4">
    <location>
        <begin position="284"/>
        <end position="685"/>
    </location>
</feature>
<keyword evidence="1" id="KW-0732">Signal</keyword>
<dbReference type="GO" id="GO:0005975">
    <property type="term" value="P:carbohydrate metabolic process"/>
    <property type="evidence" value="ECO:0007669"/>
    <property type="project" value="InterPro"/>
</dbReference>
<dbReference type="PANTHER" id="PTHR31084:SF0">
    <property type="entry name" value="ALPHA-L-FUCOSIDASE 2"/>
    <property type="match status" value="1"/>
</dbReference>
<evidence type="ECO:0000313" key="5">
    <source>
        <dbReference type="EMBL" id="KAA5419777.1"/>
    </source>
</evidence>
<sequence>MKNRLIGLCIVCACCLMAKADDLKLWYQQPAKVWTEALPLGNSRLGAMVYGGVVNEQIQLNEETVWGGGPHRNDSPKAFGVLPKVRELIFAGREKEAEKVMADNFFTGQHGMPFQTIGSLMLEFDGHADYSNYRRDLDLERAVASVRYKIGEVNYTRTIFTSLVDNALIIRIEADKPGAVNFTTRYSTPYKEYEIKKNGKSLLLSGHGSAHEGIPGAIRFETRTQIKAEKGKVNVTNDCIEVKGADAAVIYVTAATNFVNYKDVSANETRRVTEFLAKAMKRPYAQALTAHEEAYQKLFGRVSLNIGPSSQEETSYRIKHFNERKDLGLVALMFQFGRYLLISSSQPGGQPAGLQGIWNHELLAPWDGKYTININTEMNYWPAEVTNLPEMHEPLFQMVKELSESAQGTARTLYECRGWTVHHNTDLWRMAGPVDGASYVWPLGGAWLSQHLWQHYLYTGDQAFLKTAYPALKGAADFFLDFLVEHPKYGWMVCAPSMSPEQGPPGTGTMITAGCTMDTQIVLDALTSVLSATQLLYPANTSYRDSLQSMIKRLPPMQIGKHNQLQEWLADVDDPNNDHRHVSHLYGLYPSNQISPYAHPQLFQAAKRSLLYRGDMATGWSIGWKINLWARLLDGDHAYKIIKNMLKLVEKDNPDGRTYPNMFDAHPPFQIDGNFGFTAGVAEMLLQSHDEALHLLPALPQDWNKGSVKGLVARGAFEVDMDWDDGELTTATVTSRIGGNLRIRSYVPLEGTGLKEAKGDNPNPLMKRGSIKEPLVAAGLRAQYPLLYKIYEYDIQTQPGEKYTLHRAF</sequence>
<dbReference type="Proteomes" id="UP000482653">
    <property type="component" value="Unassembled WGS sequence"/>
</dbReference>
<dbReference type="InterPro" id="IPR013780">
    <property type="entry name" value="Glyco_hydro_b"/>
</dbReference>
<reference evidence="5 6" key="1">
    <citation type="journal article" date="2019" name="Nat. Med.">
        <title>A library of human gut bacterial isolates paired with longitudinal multiomics data enables mechanistic microbiome research.</title>
        <authorList>
            <person name="Poyet M."/>
            <person name="Groussin M."/>
            <person name="Gibbons S.M."/>
            <person name="Avila-Pacheco J."/>
            <person name="Jiang X."/>
            <person name="Kearney S.M."/>
            <person name="Perrotta A.R."/>
            <person name="Berdy B."/>
            <person name="Zhao S."/>
            <person name="Lieberman T.D."/>
            <person name="Swanson P.K."/>
            <person name="Smith M."/>
            <person name="Roesemann S."/>
            <person name="Alexander J.E."/>
            <person name="Rich S.A."/>
            <person name="Livny J."/>
            <person name="Vlamakis H."/>
            <person name="Clish C."/>
            <person name="Bullock K."/>
            <person name="Deik A."/>
            <person name="Scott J."/>
            <person name="Pierce K.A."/>
            <person name="Xavier R.J."/>
            <person name="Alm E.J."/>
        </authorList>
    </citation>
    <scope>NUCLEOTIDE SEQUENCE [LARGE SCALE GENOMIC DNA]</scope>
    <source>
        <strain evidence="5 6">BIOML-A8</strain>
    </source>
</reference>
<evidence type="ECO:0000259" key="2">
    <source>
        <dbReference type="Pfam" id="PF14498"/>
    </source>
</evidence>
<dbReference type="Gene3D" id="2.70.98.50">
    <property type="entry name" value="putative glycoside hydrolase family protein from bacillus halodurans"/>
    <property type="match status" value="1"/>
</dbReference>
<organism evidence="5 6">
    <name type="scientific">Bacteroides cellulosilyticus</name>
    <dbReference type="NCBI Taxonomy" id="246787"/>
    <lineage>
        <taxon>Bacteria</taxon>
        <taxon>Pseudomonadati</taxon>
        <taxon>Bacteroidota</taxon>
        <taxon>Bacteroidia</taxon>
        <taxon>Bacteroidales</taxon>
        <taxon>Bacteroidaceae</taxon>
        <taxon>Bacteroides</taxon>
    </lineage>
</organism>
<feature type="signal peptide" evidence="1">
    <location>
        <begin position="1"/>
        <end position="20"/>
    </location>
</feature>
<dbReference type="InterPro" id="IPR008928">
    <property type="entry name" value="6-hairpin_glycosidase_sf"/>
</dbReference>
<dbReference type="Gene3D" id="1.50.10.10">
    <property type="match status" value="1"/>
</dbReference>
<evidence type="ECO:0000259" key="3">
    <source>
        <dbReference type="Pfam" id="PF21307"/>
    </source>
</evidence>
<dbReference type="RefSeq" id="WP_149946558.1">
    <property type="nucleotide sequence ID" value="NZ_JBBNMF010000022.1"/>
</dbReference>
<accession>A0A6L3K2Y0</accession>
<evidence type="ECO:0000256" key="1">
    <source>
        <dbReference type="SAM" id="SignalP"/>
    </source>
</evidence>
<feature type="chain" id="PRO_5026990773" evidence="1">
    <location>
        <begin position="21"/>
        <end position="809"/>
    </location>
</feature>
<dbReference type="EMBL" id="VVYX01000010">
    <property type="protein sequence ID" value="KAA5419777.1"/>
    <property type="molecule type" value="Genomic_DNA"/>
</dbReference>
<dbReference type="Pfam" id="PF14498">
    <property type="entry name" value="Glyco_hyd_65N_2"/>
    <property type="match status" value="1"/>
</dbReference>
<dbReference type="PANTHER" id="PTHR31084">
    <property type="entry name" value="ALPHA-L-FUCOSIDASE 2"/>
    <property type="match status" value="1"/>
</dbReference>
<keyword evidence="5" id="KW-0378">Hydrolase</keyword>
<evidence type="ECO:0000313" key="6">
    <source>
        <dbReference type="Proteomes" id="UP000482653"/>
    </source>
</evidence>
<dbReference type="Pfam" id="PF21307">
    <property type="entry name" value="Glyco_hydro_95_C"/>
    <property type="match status" value="1"/>
</dbReference>
<gene>
    <name evidence="5" type="ORF">F2Y87_09535</name>
</gene>
<proteinExistence type="predicted"/>
<dbReference type="Pfam" id="PF22124">
    <property type="entry name" value="Glyco_hydro_95_cat"/>
    <property type="match status" value="1"/>
</dbReference>
<dbReference type="GO" id="GO:0004560">
    <property type="term" value="F:alpha-L-fucosidase activity"/>
    <property type="evidence" value="ECO:0007669"/>
    <property type="project" value="InterPro"/>
</dbReference>
<evidence type="ECO:0000259" key="4">
    <source>
        <dbReference type="Pfam" id="PF22124"/>
    </source>
</evidence>
<dbReference type="InterPro" id="IPR054363">
    <property type="entry name" value="GH95_cat"/>
</dbReference>
<dbReference type="InterPro" id="IPR012341">
    <property type="entry name" value="6hp_glycosidase-like_sf"/>
</dbReference>
<comment type="caution">
    <text evidence="5">The sequence shown here is derived from an EMBL/GenBank/DDBJ whole genome shotgun (WGS) entry which is preliminary data.</text>
</comment>
<feature type="domain" description="Glycosyl hydrolase family 95 N-terminal" evidence="2">
    <location>
        <begin position="25"/>
        <end position="260"/>
    </location>
</feature>
<dbReference type="AlphaFoldDB" id="A0A6L3K2Y0"/>